<dbReference type="PANTHER" id="PTHR37184:SF2">
    <property type="entry name" value="CLAVATA3_ESR (CLE)-RELATED PROTEIN 43"/>
    <property type="match status" value="1"/>
</dbReference>
<proteinExistence type="predicted"/>
<protein>
    <submittedName>
        <fullName evidence="2">Uncharacterized protein</fullName>
    </submittedName>
</protein>
<keyword evidence="1" id="KW-0732">Signal</keyword>
<accession>A0ABD1FL08</accession>
<evidence type="ECO:0000313" key="3">
    <source>
        <dbReference type="Proteomes" id="UP001567538"/>
    </source>
</evidence>
<feature type="chain" id="PRO_5044741056" evidence="1">
    <location>
        <begin position="37"/>
        <end position="89"/>
    </location>
</feature>
<sequence>MSFSGGRTPLHTSPLAILLLLLISLFHIMISTQSAAIRIHPQRLAPQKSQTQMFREYFDSRRPDLNATANGTYADYKRKIPSCPDPLHN</sequence>
<organism evidence="2 3">
    <name type="scientific">Salvia divinorum</name>
    <name type="common">Maria pastora</name>
    <name type="synonym">Diviner's sage</name>
    <dbReference type="NCBI Taxonomy" id="28513"/>
    <lineage>
        <taxon>Eukaryota</taxon>
        <taxon>Viridiplantae</taxon>
        <taxon>Streptophyta</taxon>
        <taxon>Embryophyta</taxon>
        <taxon>Tracheophyta</taxon>
        <taxon>Spermatophyta</taxon>
        <taxon>Magnoliopsida</taxon>
        <taxon>eudicotyledons</taxon>
        <taxon>Gunneridae</taxon>
        <taxon>Pentapetalae</taxon>
        <taxon>asterids</taxon>
        <taxon>lamiids</taxon>
        <taxon>Lamiales</taxon>
        <taxon>Lamiaceae</taxon>
        <taxon>Nepetoideae</taxon>
        <taxon>Mentheae</taxon>
        <taxon>Salviinae</taxon>
        <taxon>Salvia</taxon>
        <taxon>Salvia subgen. Calosphace</taxon>
    </lineage>
</organism>
<dbReference type="InterPro" id="IPR040274">
    <property type="entry name" value="CLE27/CLE43"/>
</dbReference>
<evidence type="ECO:0000313" key="2">
    <source>
        <dbReference type="EMBL" id="KAL1531833.1"/>
    </source>
</evidence>
<reference evidence="2 3" key="1">
    <citation type="submission" date="2024-06" db="EMBL/GenBank/DDBJ databases">
        <title>A chromosome level genome sequence of Diviner's sage (Salvia divinorum).</title>
        <authorList>
            <person name="Ford S.A."/>
            <person name="Ro D.-K."/>
            <person name="Ness R.W."/>
            <person name="Phillips M.A."/>
        </authorList>
    </citation>
    <scope>NUCLEOTIDE SEQUENCE [LARGE SCALE GENOMIC DNA]</scope>
    <source>
        <strain evidence="2">SAF-2024a</strain>
        <tissue evidence="2">Leaf</tissue>
    </source>
</reference>
<dbReference type="AlphaFoldDB" id="A0ABD1FL08"/>
<feature type="signal peptide" evidence="1">
    <location>
        <begin position="1"/>
        <end position="36"/>
    </location>
</feature>
<name>A0ABD1FL08_SALDI</name>
<keyword evidence="3" id="KW-1185">Reference proteome</keyword>
<dbReference type="PANTHER" id="PTHR37184">
    <property type="entry name" value="CLAVATA3/ESR (CLE)-RELATED PROTEIN 27"/>
    <property type="match status" value="1"/>
</dbReference>
<dbReference type="Proteomes" id="UP001567538">
    <property type="component" value="Unassembled WGS sequence"/>
</dbReference>
<gene>
    <name evidence="2" type="ORF">AAHA92_31925</name>
</gene>
<evidence type="ECO:0000256" key="1">
    <source>
        <dbReference type="SAM" id="SignalP"/>
    </source>
</evidence>
<dbReference type="EMBL" id="JBEAFC010000014">
    <property type="protein sequence ID" value="KAL1531833.1"/>
    <property type="molecule type" value="Genomic_DNA"/>
</dbReference>
<comment type="caution">
    <text evidence="2">The sequence shown here is derived from an EMBL/GenBank/DDBJ whole genome shotgun (WGS) entry which is preliminary data.</text>
</comment>